<reference evidence="1 2" key="1">
    <citation type="submission" date="2016-01" db="EMBL/GenBank/DDBJ databases">
        <title>Genome Sequences of Twelve Sporeforming Bacillus Species Isolated from Foods.</title>
        <authorList>
            <person name="Berendsen E.M."/>
            <person name="Wells-Bennik M.H."/>
            <person name="Krawcyk A.O."/>
            <person name="De Jong A."/>
            <person name="Holsappel S."/>
            <person name="Eijlander R.T."/>
            <person name="Kuipers O.P."/>
        </authorList>
    </citation>
    <scope>NUCLEOTIDE SEQUENCE [LARGE SCALE GENOMIC DNA]</scope>
    <source>
        <strain evidence="1 2">B4098</strain>
    </source>
</reference>
<evidence type="ECO:0000313" key="1">
    <source>
        <dbReference type="EMBL" id="KYC62155.1"/>
    </source>
</evidence>
<proteinExistence type="predicted"/>
<evidence type="ECO:0000313" key="2">
    <source>
        <dbReference type="Proteomes" id="UP000075288"/>
    </source>
</evidence>
<sequence length="38" mass="4472">MSLFFPKCGRFYLQKPETGTKKFKKIKKKGLTECSFII</sequence>
<accession>A0A150JXT2</accession>
<gene>
    <name evidence="1" type="ORF">B4098_1386</name>
</gene>
<organism evidence="1 2">
    <name type="scientific">Heyndrickxia coagulans</name>
    <name type="common">Weizmannia coagulans</name>
    <dbReference type="NCBI Taxonomy" id="1398"/>
    <lineage>
        <taxon>Bacteria</taxon>
        <taxon>Bacillati</taxon>
        <taxon>Bacillota</taxon>
        <taxon>Bacilli</taxon>
        <taxon>Bacillales</taxon>
        <taxon>Bacillaceae</taxon>
        <taxon>Heyndrickxia</taxon>
    </lineage>
</organism>
<name>A0A150JXT2_HEYCO</name>
<dbReference type="AlphaFoldDB" id="A0A150JXT2"/>
<dbReference type="Proteomes" id="UP000075288">
    <property type="component" value="Unassembled WGS sequence"/>
</dbReference>
<comment type="caution">
    <text evidence="1">The sequence shown here is derived from an EMBL/GenBank/DDBJ whole genome shotgun (WGS) entry which is preliminary data.</text>
</comment>
<protein>
    <submittedName>
        <fullName evidence="1">Uncharacterized protein</fullName>
    </submittedName>
</protein>
<dbReference type="PATRIC" id="fig|1398.26.peg.3277"/>
<dbReference type="EMBL" id="LQYG01000056">
    <property type="protein sequence ID" value="KYC62155.1"/>
    <property type="molecule type" value="Genomic_DNA"/>
</dbReference>